<reference evidence="1 2" key="1">
    <citation type="journal article" date="2012" name="J. Bacteriol.">
        <title>Draft Genome Sequence of Cecembia lonarensis Strain LW9T, Isolated from Lonar Lake, a Haloalkaline Lake in India.</title>
        <authorList>
            <person name="Shivaji S."/>
            <person name="Ara S."/>
            <person name="Singh A."/>
            <person name="Pinnaka A.K."/>
        </authorList>
    </citation>
    <scope>NUCLEOTIDE SEQUENCE [LARGE SCALE GENOMIC DNA]</scope>
    <source>
        <strain evidence="1 2">LW9</strain>
    </source>
</reference>
<accession>K1L548</accession>
<evidence type="ECO:0000313" key="2">
    <source>
        <dbReference type="Proteomes" id="UP000004478"/>
    </source>
</evidence>
<dbReference type="EMBL" id="AMGM01000300">
    <property type="protein sequence ID" value="EKB47162.1"/>
    <property type="molecule type" value="Genomic_DNA"/>
</dbReference>
<organism evidence="1 2">
    <name type="scientific">Cecembia lonarensis (strain CCUG 58316 / KCTC 22772 / LW9)</name>
    <dbReference type="NCBI Taxonomy" id="1225176"/>
    <lineage>
        <taxon>Bacteria</taxon>
        <taxon>Pseudomonadati</taxon>
        <taxon>Bacteroidota</taxon>
        <taxon>Cytophagia</taxon>
        <taxon>Cytophagales</taxon>
        <taxon>Cyclobacteriaceae</taxon>
        <taxon>Cecembia</taxon>
    </lineage>
</organism>
<evidence type="ECO:0000313" key="1">
    <source>
        <dbReference type="EMBL" id="EKB47162.1"/>
    </source>
</evidence>
<keyword evidence="2" id="KW-1185">Reference proteome</keyword>
<dbReference type="AlphaFoldDB" id="K1L548"/>
<gene>
    <name evidence="1" type="ORF">B879_04245</name>
</gene>
<name>K1L548_CECL9</name>
<dbReference type="Proteomes" id="UP000004478">
    <property type="component" value="Unassembled WGS sequence"/>
</dbReference>
<proteinExistence type="predicted"/>
<comment type="caution">
    <text evidence="1">The sequence shown here is derived from an EMBL/GenBank/DDBJ whole genome shotgun (WGS) entry which is preliminary data.</text>
</comment>
<sequence>MKTPPDDDLPVRLDSGGINLTVRPCSGIKSSIEAAIWIQAGDAVSRNPIVFREKSPDDELPVRLDSGGLNSIVRPRAGSKGSIEAAVRIQAGDAVSPYFVVLCEISSDDDLPVRLDSDGPNANVRPCAGIKICIEAAVRIQPGDPVSPHAVVRIEISPDDELPVRLDSGGTVLFAPVPGLKSVSRLPSGLSRAMRFIATPLYWLNPPPMMIFPSAWIAVV</sequence>
<protein>
    <submittedName>
        <fullName evidence="1">Uncharacterized protein</fullName>
    </submittedName>
</protein>